<feature type="region of interest" description="Disordered" evidence="2">
    <location>
        <begin position="126"/>
        <end position="146"/>
    </location>
</feature>
<comment type="similarity">
    <text evidence="1">Belongs to the asp23 family.</text>
</comment>
<comment type="caution">
    <text evidence="3">The sequence shown here is derived from an EMBL/GenBank/DDBJ whole genome shotgun (WGS) entry which is preliminary data.</text>
</comment>
<dbReference type="RefSeq" id="WP_310951586.1">
    <property type="nucleotide sequence ID" value="NZ_JAVLUS010000015.1"/>
</dbReference>
<name>A0ABU2GW04_9ACTN</name>
<evidence type="ECO:0000256" key="2">
    <source>
        <dbReference type="SAM" id="MobiDB-lite"/>
    </source>
</evidence>
<sequence length="146" mass="15591">MTAPPGPVGTLTIEDRVIERIATRAVLDIPGATRHQGTVGSLLGSTAGRSIIGSDLPRATLRSSGSALRISLDIALEWPCAVADVSRRSRDHVIDEVERLTGTRPVQVDVTVCQLVPRREVQRRKSGFIDLPAPPEEPAGAEEVPS</sequence>
<evidence type="ECO:0000313" key="4">
    <source>
        <dbReference type="Proteomes" id="UP001265083"/>
    </source>
</evidence>
<evidence type="ECO:0000313" key="3">
    <source>
        <dbReference type="EMBL" id="MDS1115637.1"/>
    </source>
</evidence>
<gene>
    <name evidence="3" type="ORF">RD149_17945</name>
</gene>
<keyword evidence="4" id="KW-1185">Reference proteome</keyword>
<proteinExistence type="inferred from homology"/>
<dbReference type="InterPro" id="IPR005531">
    <property type="entry name" value="Asp23"/>
</dbReference>
<dbReference type="EMBL" id="JAVLUS010000015">
    <property type="protein sequence ID" value="MDS1115637.1"/>
    <property type="molecule type" value="Genomic_DNA"/>
</dbReference>
<reference evidence="3 4" key="1">
    <citation type="submission" date="2023-08" db="EMBL/GenBank/DDBJ databases">
        <title>Bioegradation of LLDPE and BLDPE plastic by marine bacteria from coast plastic debris.</title>
        <authorList>
            <person name="Rong Z."/>
        </authorList>
    </citation>
    <scope>NUCLEOTIDE SEQUENCE [LARGE SCALE GENOMIC DNA]</scope>
    <source>
        <strain evidence="3 4">Z-2</strain>
    </source>
</reference>
<accession>A0ABU2GW04</accession>
<dbReference type="Proteomes" id="UP001265083">
    <property type="component" value="Unassembled WGS sequence"/>
</dbReference>
<evidence type="ECO:0000256" key="1">
    <source>
        <dbReference type="ARBA" id="ARBA00005721"/>
    </source>
</evidence>
<organism evidence="3 4">
    <name type="scientific">Gordonia westfalica</name>
    <dbReference type="NCBI Taxonomy" id="158898"/>
    <lineage>
        <taxon>Bacteria</taxon>
        <taxon>Bacillati</taxon>
        <taxon>Actinomycetota</taxon>
        <taxon>Actinomycetes</taxon>
        <taxon>Mycobacteriales</taxon>
        <taxon>Gordoniaceae</taxon>
        <taxon>Gordonia</taxon>
    </lineage>
</organism>
<dbReference type="Pfam" id="PF03780">
    <property type="entry name" value="Asp23"/>
    <property type="match status" value="1"/>
</dbReference>
<protein>
    <submittedName>
        <fullName evidence="3">Asp23/Gls24 family envelope stress response protein</fullName>
    </submittedName>
</protein>